<accession>A0A6S7JR07</accession>
<organism evidence="1 2">
    <name type="scientific">Paramuricea clavata</name>
    <name type="common">Red gorgonian</name>
    <name type="synonym">Violescent sea-whip</name>
    <dbReference type="NCBI Taxonomy" id="317549"/>
    <lineage>
        <taxon>Eukaryota</taxon>
        <taxon>Metazoa</taxon>
        <taxon>Cnidaria</taxon>
        <taxon>Anthozoa</taxon>
        <taxon>Octocorallia</taxon>
        <taxon>Malacalcyonacea</taxon>
        <taxon>Plexauridae</taxon>
        <taxon>Paramuricea</taxon>
    </lineage>
</organism>
<proteinExistence type="predicted"/>
<comment type="caution">
    <text evidence="1">The sequence shown here is derived from an EMBL/GenBank/DDBJ whole genome shotgun (WGS) entry which is preliminary data.</text>
</comment>
<dbReference type="PANTHER" id="PTHR33845">
    <property type="entry name" value="C2H2-TYPE DOMAIN-CONTAINING PROTEIN"/>
    <property type="match status" value="1"/>
</dbReference>
<dbReference type="Proteomes" id="UP001152795">
    <property type="component" value="Unassembled WGS sequence"/>
</dbReference>
<dbReference type="AlphaFoldDB" id="A0A6S7JR07"/>
<gene>
    <name evidence="1" type="ORF">PACLA_8A085259</name>
</gene>
<feature type="non-terminal residue" evidence="1">
    <location>
        <position position="261"/>
    </location>
</feature>
<keyword evidence="2" id="KW-1185">Reference proteome</keyword>
<evidence type="ECO:0000313" key="2">
    <source>
        <dbReference type="Proteomes" id="UP001152795"/>
    </source>
</evidence>
<dbReference type="EMBL" id="CACRXK020020676">
    <property type="protein sequence ID" value="CAB4035065.1"/>
    <property type="molecule type" value="Genomic_DNA"/>
</dbReference>
<dbReference type="PANTHER" id="PTHR33845:SF1">
    <property type="entry name" value="C2H2-TYPE DOMAIN-CONTAINING PROTEIN"/>
    <property type="match status" value="1"/>
</dbReference>
<reference evidence="1" key="1">
    <citation type="submission" date="2020-04" db="EMBL/GenBank/DDBJ databases">
        <authorList>
            <person name="Alioto T."/>
            <person name="Alioto T."/>
            <person name="Gomez Garrido J."/>
        </authorList>
    </citation>
    <scope>NUCLEOTIDE SEQUENCE</scope>
    <source>
        <strain evidence="1">A484AB</strain>
    </source>
</reference>
<evidence type="ECO:0000313" key="1">
    <source>
        <dbReference type="EMBL" id="CAB4035065.1"/>
    </source>
</evidence>
<sequence>INQGVQAVIGTTAPGQEDDVWCDFMKGQVEKCTREIANARNHYLEAIIASYGASESKTSNDRALESNNGVKGVVPYVVEGVSVSSTKVPKITEISLLRNFKYDSNGLRVWKAFDIGNGKLLKWNEFDKNSQCFPQELSVVTTKTHRGRKAYSTFQPKNEPVEDIVKQKWTGLFTRTIAEDHASIGVQLSAVQLIEGKNVPRGWALKKSEKSKKFSIKVKQYLIEKFQLGETTGNKVNPLQVSVDMRCARNEDGKRMFSASE</sequence>
<protein>
    <submittedName>
        <fullName evidence="1">Uncharacterized protein</fullName>
    </submittedName>
</protein>
<name>A0A6S7JR07_PARCT</name>